<proteinExistence type="predicted"/>
<feature type="region of interest" description="Disordered" evidence="1">
    <location>
        <begin position="1"/>
        <end position="80"/>
    </location>
</feature>
<evidence type="ECO:0000313" key="2">
    <source>
        <dbReference type="EMBL" id="PHJ18816.1"/>
    </source>
</evidence>
<reference evidence="2 3" key="1">
    <citation type="journal article" date="2017" name="Int. J. Parasitol.">
        <title>The genome of the protozoan parasite Cystoisospora suis and a reverse vaccinology approach to identify vaccine candidates.</title>
        <authorList>
            <person name="Palmieri N."/>
            <person name="Shrestha A."/>
            <person name="Ruttkowski B."/>
            <person name="Beck T."/>
            <person name="Vogl C."/>
            <person name="Tomley F."/>
            <person name="Blake D.P."/>
            <person name="Joachim A."/>
        </authorList>
    </citation>
    <scope>NUCLEOTIDE SEQUENCE [LARGE SCALE GENOMIC DNA]</scope>
    <source>
        <strain evidence="2 3">Wien I</strain>
    </source>
</reference>
<gene>
    <name evidence="2" type="ORF">CSUI_007357</name>
</gene>
<organism evidence="2 3">
    <name type="scientific">Cystoisospora suis</name>
    <dbReference type="NCBI Taxonomy" id="483139"/>
    <lineage>
        <taxon>Eukaryota</taxon>
        <taxon>Sar</taxon>
        <taxon>Alveolata</taxon>
        <taxon>Apicomplexa</taxon>
        <taxon>Conoidasida</taxon>
        <taxon>Coccidia</taxon>
        <taxon>Eucoccidiorida</taxon>
        <taxon>Eimeriorina</taxon>
        <taxon>Sarcocystidae</taxon>
        <taxon>Cystoisospora</taxon>
    </lineage>
</organism>
<keyword evidence="3" id="KW-1185">Reference proteome</keyword>
<feature type="compositionally biased region" description="Polar residues" evidence="1">
    <location>
        <begin position="62"/>
        <end position="71"/>
    </location>
</feature>
<dbReference type="GeneID" id="94430714"/>
<evidence type="ECO:0000313" key="3">
    <source>
        <dbReference type="Proteomes" id="UP000221165"/>
    </source>
</evidence>
<name>A0A2C6KRA4_9APIC</name>
<dbReference type="VEuPathDB" id="ToxoDB:CSUI_007357"/>
<feature type="compositionally biased region" description="Basic and acidic residues" evidence="1">
    <location>
        <begin position="30"/>
        <end position="52"/>
    </location>
</feature>
<dbReference type="Proteomes" id="UP000221165">
    <property type="component" value="Unassembled WGS sequence"/>
</dbReference>
<feature type="non-terminal residue" evidence="2">
    <location>
        <position position="80"/>
    </location>
</feature>
<sequence>MEKDKRNKREGEGNEDVDKIGQGGGGGEGGNERDRSLVFSRESTKEKHDEKHPHHPLHLSSFSQTPPSAKRQNPKIRNDG</sequence>
<dbReference type="EMBL" id="MIGC01003869">
    <property type="protein sequence ID" value="PHJ18816.1"/>
    <property type="molecule type" value="Genomic_DNA"/>
</dbReference>
<feature type="compositionally biased region" description="Basic and acidic residues" evidence="1">
    <location>
        <begin position="1"/>
        <end position="19"/>
    </location>
</feature>
<dbReference type="RefSeq" id="XP_067920521.1">
    <property type="nucleotide sequence ID" value="XM_068067503.1"/>
</dbReference>
<accession>A0A2C6KRA4</accession>
<dbReference type="AlphaFoldDB" id="A0A2C6KRA4"/>
<protein>
    <submittedName>
        <fullName evidence="2">Uncharacterized protein</fullName>
    </submittedName>
</protein>
<comment type="caution">
    <text evidence="2">The sequence shown here is derived from an EMBL/GenBank/DDBJ whole genome shotgun (WGS) entry which is preliminary data.</text>
</comment>
<evidence type="ECO:0000256" key="1">
    <source>
        <dbReference type="SAM" id="MobiDB-lite"/>
    </source>
</evidence>